<evidence type="ECO:0000256" key="2">
    <source>
        <dbReference type="ARBA" id="ARBA00022643"/>
    </source>
</evidence>
<comment type="catalytic activity">
    <reaction evidence="6">
        <text>thymine + FMNH2 + NADH + O2 = (Z)-2-methylureidoacrylate + FMN + NAD(+) + H2O + H(+)</text>
        <dbReference type="Rhea" id="RHEA:31599"/>
        <dbReference type="ChEBI" id="CHEBI:15377"/>
        <dbReference type="ChEBI" id="CHEBI:15378"/>
        <dbReference type="ChEBI" id="CHEBI:15379"/>
        <dbReference type="ChEBI" id="CHEBI:17821"/>
        <dbReference type="ChEBI" id="CHEBI:57540"/>
        <dbReference type="ChEBI" id="CHEBI:57618"/>
        <dbReference type="ChEBI" id="CHEBI:57945"/>
        <dbReference type="ChEBI" id="CHEBI:58210"/>
        <dbReference type="ChEBI" id="CHEBI:143783"/>
        <dbReference type="EC" id="1.14.99.46"/>
    </reaction>
</comment>
<keyword evidence="1 6" id="KW-0285">Flavoprotein</keyword>
<comment type="function">
    <text evidence="6">Catalyzes the pyrimidine ring opening between N-3 and C-4 by an unusual flavin hydroperoxide-catalyzed mechanism, adding oxygen atoms in the process to yield ureidoacrylate peracid, that immediately reacts with FMN forming ureidoacrylate and FMN-N(5)-oxide. The FMN-N(5)-oxide reacts spontaneously with NADH to produce FMN. Requires the flavin reductase RutF to regenerate FMN in vivo.</text>
</comment>
<comment type="caution">
    <text evidence="8">The sequence shown here is derived from an EMBL/GenBank/DDBJ whole genome shotgun (WGS) entry which is preliminary data.</text>
</comment>
<feature type="binding site" evidence="6">
    <location>
        <begin position="53"/>
        <end position="54"/>
    </location>
    <ligand>
        <name>FMN</name>
        <dbReference type="ChEBI" id="CHEBI:58210"/>
    </ligand>
</feature>
<gene>
    <name evidence="6 8" type="primary">rutA</name>
    <name evidence="8" type="ORF">LKMONMHP_4169</name>
</gene>
<organism evidence="8 9">
    <name type="scientific">Methylobacterium organophilum</name>
    <dbReference type="NCBI Taxonomy" id="410"/>
    <lineage>
        <taxon>Bacteria</taxon>
        <taxon>Pseudomonadati</taxon>
        <taxon>Pseudomonadota</taxon>
        <taxon>Alphaproteobacteria</taxon>
        <taxon>Hyphomicrobiales</taxon>
        <taxon>Methylobacteriaceae</taxon>
        <taxon>Methylobacterium</taxon>
    </lineage>
</organism>
<proteinExistence type="inferred from homology"/>
<dbReference type="InterPro" id="IPR050172">
    <property type="entry name" value="SsuD_RutA_monooxygenase"/>
</dbReference>
<dbReference type="SUPFAM" id="SSF51679">
    <property type="entry name" value="Bacterial luciferase-like"/>
    <property type="match status" value="1"/>
</dbReference>
<dbReference type="NCBIfam" id="TIGR03612">
    <property type="entry name" value="RutA"/>
    <property type="match status" value="1"/>
</dbReference>
<dbReference type="PANTHER" id="PTHR42847">
    <property type="entry name" value="ALKANESULFONATE MONOOXYGENASE"/>
    <property type="match status" value="1"/>
</dbReference>
<dbReference type="Gene3D" id="3.20.20.30">
    <property type="entry name" value="Luciferase-like domain"/>
    <property type="match status" value="1"/>
</dbReference>
<dbReference type="HAMAP" id="MF_01699">
    <property type="entry name" value="RutA"/>
    <property type="match status" value="1"/>
</dbReference>
<accession>A0ABQ4TGM2</accession>
<feature type="binding site" evidence="6">
    <location>
        <begin position="144"/>
        <end position="145"/>
    </location>
    <ligand>
        <name>FMN</name>
        <dbReference type="ChEBI" id="CHEBI:58210"/>
    </ligand>
</feature>
<keyword evidence="5 6" id="KW-0503">Monooxygenase</keyword>
<dbReference type="Proteomes" id="UP001055156">
    <property type="component" value="Unassembled WGS sequence"/>
</dbReference>
<evidence type="ECO:0000313" key="8">
    <source>
        <dbReference type="EMBL" id="GJE29290.1"/>
    </source>
</evidence>
<evidence type="ECO:0000256" key="3">
    <source>
        <dbReference type="ARBA" id="ARBA00022857"/>
    </source>
</evidence>
<evidence type="ECO:0000259" key="7">
    <source>
        <dbReference type="Pfam" id="PF00296"/>
    </source>
</evidence>
<comment type="similarity">
    <text evidence="6">Belongs to the NtaA/SnaA/DszA monooxygenase family. RutA subfamily.</text>
</comment>
<feature type="domain" description="Luciferase-like" evidence="7">
    <location>
        <begin position="6"/>
        <end position="324"/>
    </location>
</feature>
<keyword evidence="3 6" id="KW-0521">NADP</keyword>
<protein>
    <recommendedName>
        <fullName evidence="6">Pyrimidine monooxygenase RutA</fullName>
        <ecNumber evidence="6">1.14.99.46</ecNumber>
    </recommendedName>
</protein>
<evidence type="ECO:0000313" key="9">
    <source>
        <dbReference type="Proteomes" id="UP001055156"/>
    </source>
</evidence>
<dbReference type="InterPro" id="IPR019914">
    <property type="entry name" value="Pyrimidine_monooxygenase_RutA"/>
</dbReference>
<dbReference type="PANTHER" id="PTHR42847:SF4">
    <property type="entry name" value="ALKANESULFONATE MONOOXYGENASE-RELATED"/>
    <property type="match status" value="1"/>
</dbReference>
<reference evidence="8" key="1">
    <citation type="journal article" date="2021" name="Front. Microbiol.">
        <title>Comprehensive Comparative Genomics and Phenotyping of Methylobacterium Species.</title>
        <authorList>
            <person name="Alessa O."/>
            <person name="Ogura Y."/>
            <person name="Fujitani Y."/>
            <person name="Takami H."/>
            <person name="Hayashi T."/>
            <person name="Sahin N."/>
            <person name="Tani A."/>
        </authorList>
    </citation>
    <scope>NUCLEOTIDE SEQUENCE</scope>
    <source>
        <strain evidence="8">NBRC 15689</strain>
    </source>
</reference>
<dbReference type="InterPro" id="IPR036661">
    <property type="entry name" value="Luciferase-like_sf"/>
</dbReference>
<keyword evidence="4 6" id="KW-0560">Oxidoreductase</keyword>
<dbReference type="EMBL" id="BPQV01000014">
    <property type="protein sequence ID" value="GJE29290.1"/>
    <property type="molecule type" value="Genomic_DNA"/>
</dbReference>
<evidence type="ECO:0000256" key="4">
    <source>
        <dbReference type="ARBA" id="ARBA00023002"/>
    </source>
</evidence>
<feature type="binding site" evidence="6">
    <location>
        <position position="119"/>
    </location>
    <ligand>
        <name>FMN</name>
        <dbReference type="ChEBI" id="CHEBI:58210"/>
    </ligand>
</feature>
<evidence type="ECO:0000256" key="1">
    <source>
        <dbReference type="ARBA" id="ARBA00022630"/>
    </source>
</evidence>
<keyword evidence="2 6" id="KW-0288">FMN</keyword>
<reference evidence="8" key="2">
    <citation type="submission" date="2021-08" db="EMBL/GenBank/DDBJ databases">
        <authorList>
            <person name="Tani A."/>
            <person name="Ola A."/>
            <person name="Ogura Y."/>
            <person name="Katsura K."/>
            <person name="Hayashi T."/>
        </authorList>
    </citation>
    <scope>NUCLEOTIDE SEQUENCE</scope>
    <source>
        <strain evidence="8">NBRC 15689</strain>
    </source>
</reference>
<feature type="binding site" evidence="6">
    <location>
        <position position="128"/>
    </location>
    <ligand>
        <name>FMN</name>
        <dbReference type="ChEBI" id="CHEBI:58210"/>
    </ligand>
</feature>
<comment type="catalytic activity">
    <reaction evidence="6">
        <text>uracil + FMNH2 + NADH + O2 = (Z)-3-ureidoacrylate + FMN + NAD(+) + H2O + H(+)</text>
        <dbReference type="Rhea" id="RHEA:31587"/>
        <dbReference type="ChEBI" id="CHEBI:15377"/>
        <dbReference type="ChEBI" id="CHEBI:15378"/>
        <dbReference type="ChEBI" id="CHEBI:15379"/>
        <dbReference type="ChEBI" id="CHEBI:17568"/>
        <dbReference type="ChEBI" id="CHEBI:57540"/>
        <dbReference type="ChEBI" id="CHEBI:57618"/>
        <dbReference type="ChEBI" id="CHEBI:57945"/>
        <dbReference type="ChEBI" id="CHEBI:58210"/>
        <dbReference type="ChEBI" id="CHEBI:59891"/>
        <dbReference type="EC" id="1.14.99.46"/>
    </reaction>
</comment>
<evidence type="ECO:0000256" key="6">
    <source>
        <dbReference type="HAMAP-Rule" id="MF_01699"/>
    </source>
</evidence>
<sequence length="378" mass="40989">MTKSLNVGVFIPIGNNGWLISENAPQYMPTFELNKQVTLKAEGYGLDFALSMIKLRGFGGKTEFWDHNLDSFTLMAGLAAVTSRIKLYATAPTLCIPPAITARMAATIDSISNGRFGVNLITGWQKPEYSQMGVWPGDEFFAKRYDYLSEYAQILRELWETGRSDLKGTYFQMDDCRLSPQPQVPMKVICAGQSAAGMAFTAKYADYNFCFGKGVNTPTAFAPTVARLEEAKAATGREVSSYVLFMLIADETDEAAQAKWEHYKAGADEEAIAWLGLQGAVDTKSGGDTNIRQMADPTSAVNINMGTLVGSYASIARMLDEVAEVPGTGGVLLTFDDFLKGLDAFGTRIQPLMKTRRHITAEVAPLAASAPAALAEVA</sequence>
<dbReference type="InterPro" id="IPR011251">
    <property type="entry name" value="Luciferase-like_dom"/>
</dbReference>
<dbReference type="GO" id="GO:0004497">
    <property type="term" value="F:monooxygenase activity"/>
    <property type="evidence" value="ECO:0007669"/>
    <property type="project" value="UniProtKB-KW"/>
</dbReference>
<name>A0ABQ4TGM2_METOR</name>
<dbReference type="CDD" id="cd01094">
    <property type="entry name" value="Alkanesulfonate_monoxygenase"/>
    <property type="match status" value="1"/>
</dbReference>
<feature type="binding site" evidence="6">
    <location>
        <position position="194"/>
    </location>
    <ligand>
        <name>FMN</name>
        <dbReference type="ChEBI" id="CHEBI:58210"/>
    </ligand>
</feature>
<evidence type="ECO:0000256" key="5">
    <source>
        <dbReference type="ARBA" id="ARBA00023033"/>
    </source>
</evidence>
<dbReference type="EC" id="1.14.99.46" evidence="6"/>
<keyword evidence="9" id="KW-1185">Reference proteome</keyword>
<dbReference type="Pfam" id="PF00296">
    <property type="entry name" value="Bac_luciferase"/>
    <property type="match status" value="1"/>
</dbReference>